<comment type="caution">
    <text evidence="10">The sequence shown here is derived from an EMBL/GenBank/DDBJ whole genome shotgun (WGS) entry which is preliminary data.</text>
</comment>
<keyword evidence="5" id="KW-0788">Thiol protease</keyword>
<dbReference type="Proteomes" id="UP000222542">
    <property type="component" value="Unassembled WGS sequence"/>
</dbReference>
<reference evidence="10 11" key="2">
    <citation type="journal article" date="2017" name="Genome Biol.">
        <title>New reference genome sequences of hot pepper reveal the massive evolution of plant disease-resistance genes by retroduplication.</title>
        <authorList>
            <person name="Kim S."/>
            <person name="Park J."/>
            <person name="Yeom S.I."/>
            <person name="Kim Y.M."/>
            <person name="Seo E."/>
            <person name="Kim K.T."/>
            <person name="Kim M.S."/>
            <person name="Lee J.M."/>
            <person name="Cheong K."/>
            <person name="Shin H.S."/>
            <person name="Kim S.B."/>
            <person name="Han K."/>
            <person name="Lee J."/>
            <person name="Park M."/>
            <person name="Lee H.A."/>
            <person name="Lee H.Y."/>
            <person name="Lee Y."/>
            <person name="Oh S."/>
            <person name="Lee J.H."/>
            <person name="Choi E."/>
            <person name="Choi E."/>
            <person name="Lee S.E."/>
            <person name="Jeon J."/>
            <person name="Kim H."/>
            <person name="Choi G."/>
            <person name="Song H."/>
            <person name="Lee J."/>
            <person name="Lee S.C."/>
            <person name="Kwon J.K."/>
            <person name="Lee H.Y."/>
            <person name="Koo N."/>
            <person name="Hong Y."/>
            <person name="Kim R.W."/>
            <person name="Kang W.H."/>
            <person name="Huh J.H."/>
            <person name="Kang B.C."/>
            <person name="Yang T.J."/>
            <person name="Lee Y.H."/>
            <person name="Bennetzen J.L."/>
            <person name="Choi D."/>
        </authorList>
    </citation>
    <scope>NUCLEOTIDE SEQUENCE [LARGE SCALE GENOMIC DNA]</scope>
    <source>
        <strain evidence="11">cv. CM334</strain>
    </source>
</reference>
<gene>
    <name evidence="10" type="ORF">T459_27722</name>
</gene>
<dbReference type="GO" id="GO:0005764">
    <property type="term" value="C:lysosome"/>
    <property type="evidence" value="ECO:0000318"/>
    <property type="project" value="GO_Central"/>
</dbReference>
<dbReference type="InterPro" id="IPR000169">
    <property type="entry name" value="Pept_cys_AS"/>
</dbReference>
<dbReference type="OMA" id="FRMQRGI"/>
<dbReference type="CDD" id="cd02248">
    <property type="entry name" value="Peptidase_C1A"/>
    <property type="match status" value="1"/>
</dbReference>
<accession>A0A2G2YER6</accession>
<sequence>MQECDVAFALYNTSITNIYYPHIIALIIFKLILIISVSPFPVFIREMEVGKIFLIFLLLAMVFGLVNGLEFTEKDIASEESLWDLYQRWRSDHTLSRDLTEKQKRFNVFKTNVMHIHKVNKMGRPYKLKLNKFADMTNHEFRNFYSSKVKHFRMLHGSRPITGFMHEKADNLPTSVDWRKKGAVTGVKDQGQCGSCWAFSAIVGVEGINKIKTGKLVSLSEQELVDCEKDNEGCNGGLMENAYEFIKKNGGVTTERIYPYSARDSHCDSSKRNSPVVNIDGHEMVPENDEDALMKAVANQPVSVAIDASGSDLQFYSEGVFNGNCGTELDHGVAVVGYGATHDGTKYWIVKNSWGTGWGEQGYFRMQRGIDAKEGLCGITMEASYPVKLSPDNPKPAPSTDEL</sequence>
<evidence type="ECO:0000256" key="4">
    <source>
        <dbReference type="ARBA" id="ARBA00022801"/>
    </source>
</evidence>
<feature type="transmembrane region" description="Helical" evidence="7">
    <location>
        <begin position="18"/>
        <end position="40"/>
    </location>
</feature>
<evidence type="ECO:0000259" key="8">
    <source>
        <dbReference type="SMART" id="SM00645"/>
    </source>
</evidence>
<keyword evidence="7" id="KW-1133">Transmembrane helix</keyword>
<dbReference type="SUPFAM" id="SSF54001">
    <property type="entry name" value="Cysteine proteinases"/>
    <property type="match status" value="1"/>
</dbReference>
<keyword evidence="7" id="KW-0472">Membrane</keyword>
<evidence type="ECO:0000256" key="1">
    <source>
        <dbReference type="ARBA" id="ARBA00008455"/>
    </source>
</evidence>
<dbReference type="Gene3D" id="3.90.70.10">
    <property type="entry name" value="Cysteine proteinases"/>
    <property type="match status" value="1"/>
</dbReference>
<organism evidence="10 11">
    <name type="scientific">Capsicum annuum</name>
    <name type="common">Capsicum pepper</name>
    <dbReference type="NCBI Taxonomy" id="4072"/>
    <lineage>
        <taxon>Eukaryota</taxon>
        <taxon>Viridiplantae</taxon>
        <taxon>Streptophyta</taxon>
        <taxon>Embryophyta</taxon>
        <taxon>Tracheophyta</taxon>
        <taxon>Spermatophyta</taxon>
        <taxon>Magnoliopsida</taxon>
        <taxon>eudicotyledons</taxon>
        <taxon>Gunneridae</taxon>
        <taxon>Pentapetalae</taxon>
        <taxon>asterids</taxon>
        <taxon>lamiids</taxon>
        <taxon>Solanales</taxon>
        <taxon>Solanaceae</taxon>
        <taxon>Solanoideae</taxon>
        <taxon>Capsiceae</taxon>
        <taxon>Capsicum</taxon>
    </lineage>
</organism>
<dbReference type="InterPro" id="IPR038765">
    <property type="entry name" value="Papain-like_cys_pep_sf"/>
</dbReference>
<dbReference type="Gramene" id="PHT68235">
    <property type="protein sequence ID" value="PHT68235"/>
    <property type="gene ID" value="T459_27722"/>
</dbReference>
<evidence type="ECO:0000256" key="3">
    <source>
        <dbReference type="ARBA" id="ARBA00022729"/>
    </source>
</evidence>
<comment type="similarity">
    <text evidence="1">Belongs to the peptidase C1 family.</text>
</comment>
<dbReference type="InterPro" id="IPR025661">
    <property type="entry name" value="Pept_asp_AS"/>
</dbReference>
<dbReference type="PROSITE" id="PS00139">
    <property type="entry name" value="THIOL_PROTEASE_CYS"/>
    <property type="match status" value="1"/>
</dbReference>
<dbReference type="GO" id="GO:0004197">
    <property type="term" value="F:cysteine-type endopeptidase activity"/>
    <property type="evidence" value="ECO:0000318"/>
    <property type="project" value="GO_Central"/>
</dbReference>
<dbReference type="PROSITE" id="PS00640">
    <property type="entry name" value="THIOL_PROTEASE_ASN"/>
    <property type="match status" value="1"/>
</dbReference>
<dbReference type="PRINTS" id="PR00705">
    <property type="entry name" value="PAPAIN"/>
</dbReference>
<dbReference type="PROSITE" id="PS00639">
    <property type="entry name" value="THIOL_PROTEASE_HIS"/>
    <property type="match status" value="1"/>
</dbReference>
<reference evidence="10 11" key="1">
    <citation type="journal article" date="2014" name="Nat. Genet.">
        <title>Genome sequence of the hot pepper provides insights into the evolution of pungency in Capsicum species.</title>
        <authorList>
            <person name="Kim S."/>
            <person name="Park M."/>
            <person name="Yeom S.I."/>
            <person name="Kim Y.M."/>
            <person name="Lee J.M."/>
            <person name="Lee H.A."/>
            <person name="Seo E."/>
            <person name="Choi J."/>
            <person name="Cheong K."/>
            <person name="Kim K.T."/>
            <person name="Jung K."/>
            <person name="Lee G.W."/>
            <person name="Oh S.K."/>
            <person name="Bae C."/>
            <person name="Kim S.B."/>
            <person name="Lee H.Y."/>
            <person name="Kim S.Y."/>
            <person name="Kim M.S."/>
            <person name="Kang B.C."/>
            <person name="Jo Y.D."/>
            <person name="Yang H.B."/>
            <person name="Jeong H.J."/>
            <person name="Kang W.H."/>
            <person name="Kwon J.K."/>
            <person name="Shin C."/>
            <person name="Lim J.Y."/>
            <person name="Park J.H."/>
            <person name="Huh J.H."/>
            <person name="Kim J.S."/>
            <person name="Kim B.D."/>
            <person name="Cohen O."/>
            <person name="Paran I."/>
            <person name="Suh M.C."/>
            <person name="Lee S.B."/>
            <person name="Kim Y.K."/>
            <person name="Shin Y."/>
            <person name="Noh S.J."/>
            <person name="Park J."/>
            <person name="Seo Y.S."/>
            <person name="Kwon S.Y."/>
            <person name="Kim H.A."/>
            <person name="Park J.M."/>
            <person name="Kim H.J."/>
            <person name="Choi S.B."/>
            <person name="Bosland P.W."/>
            <person name="Reeves G."/>
            <person name="Jo S.H."/>
            <person name="Lee B.W."/>
            <person name="Cho H.T."/>
            <person name="Choi H.S."/>
            <person name="Lee M.S."/>
            <person name="Yu Y."/>
            <person name="Do Choi Y."/>
            <person name="Park B.S."/>
            <person name="van Deynze A."/>
            <person name="Ashrafi H."/>
            <person name="Hill T."/>
            <person name="Kim W.T."/>
            <person name="Pai H.S."/>
            <person name="Ahn H.K."/>
            <person name="Yeam I."/>
            <person name="Giovannoni J.J."/>
            <person name="Rose J.K."/>
            <person name="Sorensen I."/>
            <person name="Lee S.J."/>
            <person name="Kim R.W."/>
            <person name="Choi I.Y."/>
            <person name="Choi B.S."/>
            <person name="Lim J.S."/>
            <person name="Lee Y.H."/>
            <person name="Choi D."/>
        </authorList>
    </citation>
    <scope>NUCLEOTIDE SEQUENCE [LARGE SCALE GENOMIC DNA]</scope>
    <source>
        <strain evidence="11">cv. CM334</strain>
    </source>
</reference>
<keyword evidence="2" id="KW-0645">Protease</keyword>
<dbReference type="OrthoDB" id="10253408at2759"/>
<keyword evidence="4" id="KW-0378">Hydrolase</keyword>
<keyword evidence="11" id="KW-1185">Reference proteome</keyword>
<dbReference type="SMR" id="A0A2G2YER6"/>
<dbReference type="PANTHER" id="PTHR12411">
    <property type="entry name" value="CYSTEINE PROTEASE FAMILY C1-RELATED"/>
    <property type="match status" value="1"/>
</dbReference>
<proteinExistence type="inferred from homology"/>
<dbReference type="InterPro" id="IPR025660">
    <property type="entry name" value="Pept_his_AS"/>
</dbReference>
<evidence type="ECO:0000256" key="7">
    <source>
        <dbReference type="SAM" id="Phobius"/>
    </source>
</evidence>
<keyword evidence="7" id="KW-0812">Transmembrane</keyword>
<dbReference type="FunFam" id="3.90.70.10:FF:000023">
    <property type="entry name" value="Senescence-specific cysteine protease SAG39"/>
    <property type="match status" value="1"/>
</dbReference>
<keyword evidence="6" id="KW-1015">Disulfide bond</keyword>
<dbReference type="Pfam" id="PF08246">
    <property type="entry name" value="Inhibitor_I29"/>
    <property type="match status" value="1"/>
</dbReference>
<dbReference type="InterPro" id="IPR039417">
    <property type="entry name" value="Peptidase_C1A_papain-like"/>
</dbReference>
<name>A0A2G2YER6_CAPAN</name>
<evidence type="ECO:0000259" key="9">
    <source>
        <dbReference type="SMART" id="SM00848"/>
    </source>
</evidence>
<dbReference type="InterPro" id="IPR013128">
    <property type="entry name" value="Peptidase_C1A"/>
</dbReference>
<dbReference type="AlphaFoldDB" id="A0A2G2YER6"/>
<dbReference type="GO" id="GO:0051603">
    <property type="term" value="P:proteolysis involved in protein catabolic process"/>
    <property type="evidence" value="ECO:0000318"/>
    <property type="project" value="GO_Central"/>
</dbReference>
<dbReference type="SMART" id="SM00645">
    <property type="entry name" value="Pept_C1"/>
    <property type="match status" value="1"/>
</dbReference>
<evidence type="ECO:0000313" key="10">
    <source>
        <dbReference type="EMBL" id="PHT68235.1"/>
    </source>
</evidence>
<evidence type="ECO:0000256" key="2">
    <source>
        <dbReference type="ARBA" id="ARBA00022670"/>
    </source>
</evidence>
<dbReference type="EMBL" id="AYRZ02000011">
    <property type="protein sequence ID" value="PHT68235.1"/>
    <property type="molecule type" value="Genomic_DNA"/>
</dbReference>
<dbReference type="Pfam" id="PF00112">
    <property type="entry name" value="Peptidase_C1"/>
    <property type="match status" value="1"/>
</dbReference>
<dbReference type="InterPro" id="IPR013201">
    <property type="entry name" value="Prot_inhib_I29"/>
</dbReference>
<feature type="transmembrane region" description="Helical" evidence="7">
    <location>
        <begin position="52"/>
        <end position="69"/>
    </location>
</feature>
<dbReference type="GO" id="GO:0005615">
    <property type="term" value="C:extracellular space"/>
    <property type="evidence" value="ECO:0000318"/>
    <property type="project" value="GO_Central"/>
</dbReference>
<keyword evidence="3" id="KW-0732">Signal</keyword>
<dbReference type="STRING" id="4072.A0A2G2YER6"/>
<evidence type="ECO:0000256" key="5">
    <source>
        <dbReference type="ARBA" id="ARBA00022807"/>
    </source>
</evidence>
<feature type="domain" description="Cathepsin propeptide inhibitor" evidence="9">
    <location>
        <begin position="86"/>
        <end position="141"/>
    </location>
</feature>
<evidence type="ECO:0000313" key="11">
    <source>
        <dbReference type="Proteomes" id="UP000222542"/>
    </source>
</evidence>
<dbReference type="SMART" id="SM00848">
    <property type="entry name" value="Inhibitor_I29"/>
    <property type="match status" value="1"/>
</dbReference>
<dbReference type="InterPro" id="IPR000668">
    <property type="entry name" value="Peptidase_C1A_C"/>
</dbReference>
<feature type="domain" description="Peptidase C1A papain C-terminal" evidence="8">
    <location>
        <begin position="172"/>
        <end position="387"/>
    </location>
</feature>
<protein>
    <submittedName>
        <fullName evidence="10">Vignain</fullName>
    </submittedName>
</protein>
<evidence type="ECO:0000256" key="6">
    <source>
        <dbReference type="ARBA" id="ARBA00023157"/>
    </source>
</evidence>